<evidence type="ECO:0000256" key="1">
    <source>
        <dbReference type="ARBA" id="ARBA00004141"/>
    </source>
</evidence>
<keyword evidence="11" id="KW-1185">Reference proteome</keyword>
<evidence type="ECO:0000256" key="6">
    <source>
        <dbReference type="ARBA" id="ARBA00023136"/>
    </source>
</evidence>
<keyword evidence="6 7" id="KW-0472">Membrane</keyword>
<evidence type="ECO:0000256" key="2">
    <source>
        <dbReference type="ARBA" id="ARBA00008114"/>
    </source>
</evidence>
<feature type="domain" description="Cation efflux protein cytoplasmic" evidence="9">
    <location>
        <begin position="200"/>
        <end position="278"/>
    </location>
</feature>
<dbReference type="InterPro" id="IPR058533">
    <property type="entry name" value="Cation_efflux_TM"/>
</dbReference>
<evidence type="ECO:0000256" key="3">
    <source>
        <dbReference type="ARBA" id="ARBA00022448"/>
    </source>
</evidence>
<dbReference type="SUPFAM" id="SSF161111">
    <property type="entry name" value="Cation efflux protein transmembrane domain-like"/>
    <property type="match status" value="1"/>
</dbReference>
<feature type="transmembrane region" description="Helical" evidence="7">
    <location>
        <begin position="165"/>
        <end position="182"/>
    </location>
</feature>
<evidence type="ECO:0000313" key="10">
    <source>
        <dbReference type="EMBL" id="KOO50938.1"/>
    </source>
</evidence>
<keyword evidence="5 7" id="KW-1133">Transmembrane helix</keyword>
<dbReference type="Gene3D" id="1.20.1510.10">
    <property type="entry name" value="Cation efflux protein transmembrane domain"/>
    <property type="match status" value="1"/>
</dbReference>
<evidence type="ECO:0000259" key="9">
    <source>
        <dbReference type="Pfam" id="PF16916"/>
    </source>
</evidence>
<organism evidence="10 11">
    <name type="scientific">Priestia koreensis</name>
    <dbReference type="NCBI Taxonomy" id="284581"/>
    <lineage>
        <taxon>Bacteria</taxon>
        <taxon>Bacillati</taxon>
        <taxon>Bacillota</taxon>
        <taxon>Bacilli</taxon>
        <taxon>Bacillales</taxon>
        <taxon>Bacillaceae</taxon>
        <taxon>Priestia</taxon>
    </lineage>
</organism>
<dbReference type="InterPro" id="IPR027470">
    <property type="entry name" value="Cation_efflux_CTD"/>
</dbReference>
<gene>
    <name evidence="10" type="ORF">AMD01_02700</name>
</gene>
<dbReference type="GO" id="GO:0015093">
    <property type="term" value="F:ferrous iron transmembrane transporter activity"/>
    <property type="evidence" value="ECO:0007669"/>
    <property type="project" value="TreeGrafter"/>
</dbReference>
<dbReference type="PATRIC" id="fig|284581.3.peg.815"/>
<evidence type="ECO:0000256" key="7">
    <source>
        <dbReference type="SAM" id="Phobius"/>
    </source>
</evidence>
<dbReference type="STRING" id="284581.AMD01_02700"/>
<feature type="domain" description="Cation efflux protein transmembrane" evidence="8">
    <location>
        <begin position="4"/>
        <end position="195"/>
    </location>
</feature>
<evidence type="ECO:0000256" key="4">
    <source>
        <dbReference type="ARBA" id="ARBA00022692"/>
    </source>
</evidence>
<dbReference type="SUPFAM" id="SSF160240">
    <property type="entry name" value="Cation efflux protein cytoplasmic domain-like"/>
    <property type="match status" value="1"/>
</dbReference>
<dbReference type="GO" id="GO:0015086">
    <property type="term" value="F:cadmium ion transmembrane transporter activity"/>
    <property type="evidence" value="ECO:0007669"/>
    <property type="project" value="TreeGrafter"/>
</dbReference>
<dbReference type="AlphaFoldDB" id="A0A0M0LJQ7"/>
<protein>
    <submittedName>
        <fullName evidence="10">Cation transporter</fullName>
    </submittedName>
</protein>
<sequence>MAGLSIVSNTVVVTLKLVVGIMTGSVAIVSEAIHSSLDLVASVIAFISVRLSNNPPDEKHPYGHGKIENISGTIETILIMVAGIWIIQESIAKLKHPEPIELPMLGIGVMLLGALINFIVGKKIQKVGEATNSVAMKSNGLHLLTDVYSSLGVAVSLLLVTLTDWLILDPLIGIAIAIYIIWEAIGLGKESFLPLVDIRLSDEEEEGIKKIIEKYGNQFIEYHHFRTRRSGADEHVDFHLVFPIQTSLDEAHRVSHAIKNDIQEQFPKSEVLIHLEPETSAKTSEGYVVE</sequence>
<dbReference type="Proteomes" id="UP000037558">
    <property type="component" value="Unassembled WGS sequence"/>
</dbReference>
<dbReference type="InterPro" id="IPR027469">
    <property type="entry name" value="Cation_efflux_TMD_sf"/>
</dbReference>
<dbReference type="InterPro" id="IPR050291">
    <property type="entry name" value="CDF_Transporter"/>
</dbReference>
<dbReference type="OrthoDB" id="9806522at2"/>
<dbReference type="PANTHER" id="PTHR43840:SF15">
    <property type="entry name" value="MITOCHONDRIAL METAL TRANSPORTER 1-RELATED"/>
    <property type="match status" value="1"/>
</dbReference>
<dbReference type="GO" id="GO:0006882">
    <property type="term" value="P:intracellular zinc ion homeostasis"/>
    <property type="evidence" value="ECO:0007669"/>
    <property type="project" value="TreeGrafter"/>
</dbReference>
<dbReference type="Gene3D" id="3.30.70.1350">
    <property type="entry name" value="Cation efflux protein, cytoplasmic domain"/>
    <property type="match status" value="1"/>
</dbReference>
<dbReference type="PANTHER" id="PTHR43840">
    <property type="entry name" value="MITOCHONDRIAL METAL TRANSPORTER 1-RELATED"/>
    <property type="match status" value="1"/>
</dbReference>
<dbReference type="GO" id="GO:0005886">
    <property type="term" value="C:plasma membrane"/>
    <property type="evidence" value="ECO:0007669"/>
    <property type="project" value="TreeGrafter"/>
</dbReference>
<dbReference type="FunFam" id="1.20.1510.10:FF:000006">
    <property type="entry name" value="Divalent cation efflux transporter"/>
    <property type="match status" value="1"/>
</dbReference>
<keyword evidence="3" id="KW-0813">Transport</keyword>
<keyword evidence="4 7" id="KW-0812">Transmembrane</keyword>
<reference evidence="11" key="1">
    <citation type="submission" date="2015-08" db="EMBL/GenBank/DDBJ databases">
        <title>Fjat-14210 dsm16467.</title>
        <authorList>
            <person name="Liu B."/>
            <person name="Wang J."/>
            <person name="Zhu Y."/>
            <person name="Liu G."/>
            <person name="Chen Q."/>
            <person name="Chen Z."/>
            <person name="Lan J."/>
            <person name="Che J."/>
            <person name="Ge C."/>
            <person name="Shi H."/>
            <person name="Pan Z."/>
            <person name="Liu X."/>
        </authorList>
    </citation>
    <scope>NUCLEOTIDE SEQUENCE [LARGE SCALE GENOMIC DNA]</scope>
    <source>
        <strain evidence="11">DSM 16467</strain>
    </source>
</reference>
<accession>A0A0M0LJQ7</accession>
<feature type="transmembrane region" description="Helical" evidence="7">
    <location>
        <begin position="100"/>
        <end position="120"/>
    </location>
</feature>
<dbReference type="Pfam" id="PF16916">
    <property type="entry name" value="ZT_dimer"/>
    <property type="match status" value="1"/>
</dbReference>
<evidence type="ECO:0000256" key="5">
    <source>
        <dbReference type="ARBA" id="ARBA00022989"/>
    </source>
</evidence>
<dbReference type="Pfam" id="PF01545">
    <property type="entry name" value="Cation_efflux"/>
    <property type="match status" value="1"/>
</dbReference>
<feature type="transmembrane region" description="Helical" evidence="7">
    <location>
        <begin position="141"/>
        <end position="159"/>
    </location>
</feature>
<dbReference type="InterPro" id="IPR036837">
    <property type="entry name" value="Cation_efflux_CTD_sf"/>
</dbReference>
<dbReference type="NCBIfam" id="TIGR01297">
    <property type="entry name" value="CDF"/>
    <property type="match status" value="1"/>
</dbReference>
<proteinExistence type="inferred from homology"/>
<comment type="subcellular location">
    <subcellularLocation>
        <location evidence="1">Membrane</location>
        <topology evidence="1">Multi-pass membrane protein</topology>
    </subcellularLocation>
</comment>
<dbReference type="GO" id="GO:0015341">
    <property type="term" value="F:zinc efflux antiporter activity"/>
    <property type="evidence" value="ECO:0007669"/>
    <property type="project" value="TreeGrafter"/>
</dbReference>
<name>A0A0M0LJQ7_9BACI</name>
<evidence type="ECO:0000313" key="11">
    <source>
        <dbReference type="Proteomes" id="UP000037558"/>
    </source>
</evidence>
<comment type="caution">
    <text evidence="10">The sequence shown here is derived from an EMBL/GenBank/DDBJ whole genome shotgun (WGS) entry which is preliminary data.</text>
</comment>
<dbReference type="InterPro" id="IPR002524">
    <property type="entry name" value="Cation_efflux"/>
</dbReference>
<dbReference type="RefSeq" id="WP_053400103.1">
    <property type="nucleotide sequence ID" value="NZ_JAUKEN010000002.1"/>
</dbReference>
<dbReference type="EMBL" id="LILC01000002">
    <property type="protein sequence ID" value="KOO50938.1"/>
    <property type="molecule type" value="Genomic_DNA"/>
</dbReference>
<comment type="similarity">
    <text evidence="2">Belongs to the cation diffusion facilitator (CDF) transporter (TC 2.A.4) family.</text>
</comment>
<evidence type="ECO:0000259" key="8">
    <source>
        <dbReference type="Pfam" id="PF01545"/>
    </source>
</evidence>